<evidence type="ECO:0000313" key="3">
    <source>
        <dbReference type="EMBL" id="TPX15869.1"/>
    </source>
</evidence>
<keyword evidence="4" id="KW-1185">Reference proteome</keyword>
<name>A0A507BF11_9PEZI</name>
<feature type="region of interest" description="Disordered" evidence="1">
    <location>
        <begin position="370"/>
        <end position="460"/>
    </location>
</feature>
<comment type="caution">
    <text evidence="3">The sequence shown here is derived from an EMBL/GenBank/DDBJ whole genome shotgun (WGS) entry which is preliminary data.</text>
</comment>
<evidence type="ECO:0000259" key="2">
    <source>
        <dbReference type="PROSITE" id="PS51212"/>
    </source>
</evidence>
<gene>
    <name evidence="3" type="ORF">E0L32_000203</name>
</gene>
<evidence type="ECO:0000256" key="1">
    <source>
        <dbReference type="SAM" id="MobiDB-lite"/>
    </source>
</evidence>
<dbReference type="Pfam" id="PF01822">
    <property type="entry name" value="WSC"/>
    <property type="match status" value="1"/>
</dbReference>
<reference evidence="3 4" key="1">
    <citation type="submission" date="2019-06" db="EMBL/GenBank/DDBJ databases">
        <title>Draft genome sequence of the filamentous fungus Phialemoniopsis curvata isolated from diesel fuel.</title>
        <authorList>
            <person name="Varaljay V.A."/>
            <person name="Lyon W.J."/>
            <person name="Crouch A.L."/>
            <person name="Drake C.E."/>
            <person name="Hollomon J.M."/>
            <person name="Nadeau L.J."/>
            <person name="Nunn H.S."/>
            <person name="Stevenson B.S."/>
            <person name="Bojanowski C.L."/>
            <person name="Crookes-Goodson W.J."/>
        </authorList>
    </citation>
    <scope>NUCLEOTIDE SEQUENCE [LARGE SCALE GENOMIC DNA]</scope>
    <source>
        <strain evidence="3 4">D216</strain>
    </source>
</reference>
<feature type="compositionally biased region" description="Low complexity" evidence="1">
    <location>
        <begin position="370"/>
        <end position="457"/>
    </location>
</feature>
<dbReference type="InterPro" id="IPR002889">
    <property type="entry name" value="WSC_carb-bd"/>
</dbReference>
<dbReference type="GeneID" id="41967650"/>
<accession>A0A507BF11</accession>
<sequence length="751" mass="76321">MLLKQLALLSGGLVGLTSAIPLINVLVLSTFDATGVENQVLRNNGFNVTGVSTSQFQSMSLEDLGRYNGIFISDAGVCDPNQLSFLDTATSEKLAKAVSGRIELIGTSLADERARRLAINASADLTDVENFALDAAYRLTQQPAIGLYLSLGCYYSNVFGNPATVPALSGFGTFAMRAPHQSPPSGCVSSDATYRGGAQPVIFPAVTEAQLRAWQCAVREVFIDRPDTNSSGFDWIITSANAETPNPAPPGAPYVLGREMVAPACGNGWIDRAFNEECDFGLALNGLSNSNCDANCQCAVGVDTNGNCLPVPNVCGNGVVDTNSSNIPSIPSGVEQCDLGIQLNGQPGSTCDVNCQCVYGRTANNSTCAAAPVSSTTTTSATSTTTSGSSTSSAPTSSATSQSSTVPPTSTQSSSTGSPSTVPPTSGQSSSTGVPPSSSAAQSSSTGTQSASPSSSVDPLPPRIGQFAFKACTGSVQNYPSFELQFSSNQMTLEMCIAGCAGSLYSGTHVNDCYCANAYDAVIEVARDRCSIPCPGNALENCGGYRGNSTNLLRRYDTRRQATGSVPANALLAIYEYSPLATSSAPATTAPTTAAQSTSTGTTVVTAVATVTATPNGGGSCATGFCNAAGYFFELCQGGPRPGEVVFVIEACSCAGGFRYVPAGCSGTGCGSLVVYRAVPWAGGDNGTVYQPQACSSASGCAGGVVFQQNPPAPTANATGVVVVVAGATKLVGYLSSAMAVGGSLLLAALV</sequence>
<dbReference type="STRING" id="1093900.A0A507BF11"/>
<dbReference type="RefSeq" id="XP_030997580.1">
    <property type="nucleotide sequence ID" value="XM_031136165.1"/>
</dbReference>
<dbReference type="OrthoDB" id="2019572at2759"/>
<dbReference type="Proteomes" id="UP000319257">
    <property type="component" value="Unassembled WGS sequence"/>
</dbReference>
<dbReference type="AlphaFoldDB" id="A0A507BF11"/>
<dbReference type="EMBL" id="SKBQ01000001">
    <property type="protein sequence ID" value="TPX15869.1"/>
    <property type="molecule type" value="Genomic_DNA"/>
</dbReference>
<feature type="domain" description="WSC" evidence="2">
    <location>
        <begin position="466"/>
        <end position="557"/>
    </location>
</feature>
<dbReference type="PROSITE" id="PS51212">
    <property type="entry name" value="WSC"/>
    <property type="match status" value="1"/>
</dbReference>
<proteinExistence type="predicted"/>
<protein>
    <recommendedName>
        <fullName evidence="2">WSC domain-containing protein</fullName>
    </recommendedName>
</protein>
<organism evidence="3 4">
    <name type="scientific">Thyridium curvatum</name>
    <dbReference type="NCBI Taxonomy" id="1093900"/>
    <lineage>
        <taxon>Eukaryota</taxon>
        <taxon>Fungi</taxon>
        <taxon>Dikarya</taxon>
        <taxon>Ascomycota</taxon>
        <taxon>Pezizomycotina</taxon>
        <taxon>Sordariomycetes</taxon>
        <taxon>Sordariomycetidae</taxon>
        <taxon>Thyridiales</taxon>
        <taxon>Thyridiaceae</taxon>
        <taxon>Thyridium</taxon>
    </lineage>
</organism>
<evidence type="ECO:0000313" key="4">
    <source>
        <dbReference type="Proteomes" id="UP000319257"/>
    </source>
</evidence>
<dbReference type="InParanoid" id="A0A507BF11"/>